<dbReference type="Pfam" id="PF02553">
    <property type="entry name" value="CbiN"/>
    <property type="match status" value="1"/>
</dbReference>
<evidence type="ECO:0000313" key="14">
    <source>
        <dbReference type="Proteomes" id="UP001558353"/>
    </source>
</evidence>
<name>A0A0M2XJG7_9CORY</name>
<comment type="subunit">
    <text evidence="10">Forms an energy-coupling factor (ECF) transporter complex composed of an ATP-binding protein (A component, CbiO), a transmembrane protein (T component, CbiQ) and 2 possible substrate-capture proteins (S components, CbiM and CbiN) of unknown stoichimetry.</text>
</comment>
<dbReference type="GeneID" id="95320934"/>
<comment type="function">
    <text evidence="10">Part of the energy-coupling factor (ECF) transporter complex CbiMNOQ involved in cobalt import.</text>
</comment>
<comment type="subcellular location">
    <subcellularLocation>
        <location evidence="10">Cell membrane</location>
        <topology evidence="10">Multi-pass membrane protein</topology>
    </subcellularLocation>
</comment>
<evidence type="ECO:0000313" key="11">
    <source>
        <dbReference type="EMBL" id="MEX3528077.1"/>
    </source>
</evidence>
<evidence type="ECO:0000256" key="8">
    <source>
        <dbReference type="ARBA" id="ARBA00023136"/>
    </source>
</evidence>
<dbReference type="GO" id="GO:0009236">
    <property type="term" value="P:cobalamin biosynthetic process"/>
    <property type="evidence" value="ECO:0007669"/>
    <property type="project" value="UniProtKB-UniRule"/>
</dbReference>
<keyword evidence="4 10" id="KW-0169">Cobalamin biosynthesis</keyword>
<protein>
    <recommendedName>
        <fullName evidence="10">Cobalt transport protein CbiN</fullName>
    </recommendedName>
    <alternativeName>
        <fullName evidence="10">Energy-coupling factor transporter probable substrate-capture protein CbiN</fullName>
        <shortName evidence="10">ECF transporter S component CbiN</shortName>
    </alternativeName>
</protein>
<dbReference type="UniPathway" id="UPA00148"/>
<evidence type="ECO:0000256" key="5">
    <source>
        <dbReference type="ARBA" id="ARBA00022692"/>
    </source>
</evidence>
<proteinExistence type="inferred from homology"/>
<keyword evidence="2 10" id="KW-0813">Transport</keyword>
<keyword evidence="7 10" id="KW-0406">Ion transport</keyword>
<evidence type="ECO:0000256" key="9">
    <source>
        <dbReference type="ARBA" id="ARBA00023285"/>
    </source>
</evidence>
<accession>A0A0M2XJG7</accession>
<evidence type="ECO:0000313" key="12">
    <source>
        <dbReference type="EMBL" id="NMF09646.1"/>
    </source>
</evidence>
<dbReference type="Proteomes" id="UP001558353">
    <property type="component" value="Unassembled WGS sequence"/>
</dbReference>
<reference evidence="11" key="3">
    <citation type="submission" date="2024-01" db="EMBL/GenBank/DDBJ databases">
        <authorList>
            <person name="De La Cruz K.F."/>
            <person name="Townsend E.C."/>
            <person name="Salamzade R."/>
            <person name="Kalan L.R."/>
        </authorList>
    </citation>
    <scope>NUCLEOTIDE SEQUENCE</scope>
    <source>
        <strain evidence="11">LK2569</strain>
    </source>
</reference>
<dbReference type="RefSeq" id="WP_046650184.1">
    <property type="nucleotide sequence ID" value="NZ_CP032788.1"/>
</dbReference>
<organism evidence="12 13">
    <name type="scientific">Corynebacterium xerosis</name>
    <dbReference type="NCBI Taxonomy" id="1725"/>
    <lineage>
        <taxon>Bacteria</taxon>
        <taxon>Bacillati</taxon>
        <taxon>Actinomycetota</taxon>
        <taxon>Actinomycetes</taxon>
        <taxon>Mycobacteriales</taxon>
        <taxon>Corynebacteriaceae</taxon>
        <taxon>Corynebacterium</taxon>
    </lineage>
</organism>
<dbReference type="PANTHER" id="PTHR38662">
    <property type="entry name" value="COBALT TRANSPORT PROTEIN CBIN"/>
    <property type="match status" value="1"/>
</dbReference>
<dbReference type="OrthoDB" id="1551318at2"/>
<dbReference type="Proteomes" id="UP000589552">
    <property type="component" value="Unassembled WGS sequence"/>
</dbReference>
<dbReference type="NCBIfam" id="NF002780">
    <property type="entry name" value="PRK02898.1"/>
    <property type="match status" value="1"/>
</dbReference>
<reference evidence="11 14" key="2">
    <citation type="journal article" date="2024" name="Fungal Genet. Biol.">
        <title>The porcine skin microbiome exhibits broad fungal antagonism.</title>
        <authorList>
            <person name="De La Cruz K.F."/>
            <person name="Townsend E.C."/>
            <person name="Alex Cheong J.Z."/>
            <person name="Salamzade R."/>
            <person name="Liu A."/>
            <person name="Sandstrom S."/>
            <person name="Davila E."/>
            <person name="Huang L."/>
            <person name="Xu K.H."/>
            <person name="Wu S.Y."/>
            <person name="Meudt J.J."/>
            <person name="Shanmuganayagam D."/>
            <person name="Gibson A.L.F."/>
            <person name="Kalan L.R."/>
        </authorList>
    </citation>
    <scope>NUCLEOTIDE SEQUENCE [LARGE SCALE GENOMIC DNA]</scope>
    <source>
        <strain evidence="11 14">LK2569</strain>
    </source>
</reference>
<dbReference type="AlphaFoldDB" id="A0A0M2XJG7"/>
<keyword evidence="14" id="KW-1185">Reference proteome</keyword>
<sequence>MTASVNDEQSRTAPKRSGAGVTFGIIVLVIVIAAFPMFFNLGDPNEEEPFGGADGAATEVIEEGNPDYEPWFEPIIGELPGEVESGIFALQAGLGAGVLGYALGFYRGRDKGRGETRA</sequence>
<feature type="transmembrane region" description="Helical" evidence="10">
    <location>
        <begin position="21"/>
        <end position="39"/>
    </location>
</feature>
<keyword evidence="3 10" id="KW-1003">Cell membrane</keyword>
<evidence type="ECO:0000256" key="3">
    <source>
        <dbReference type="ARBA" id="ARBA00022475"/>
    </source>
</evidence>
<dbReference type="GO" id="GO:0015087">
    <property type="term" value="F:cobalt ion transmembrane transporter activity"/>
    <property type="evidence" value="ECO:0007669"/>
    <property type="project" value="UniProtKB-UniRule"/>
</dbReference>
<keyword evidence="6 10" id="KW-1133">Transmembrane helix</keyword>
<evidence type="ECO:0000256" key="10">
    <source>
        <dbReference type="HAMAP-Rule" id="MF_00330"/>
    </source>
</evidence>
<dbReference type="InterPro" id="IPR003705">
    <property type="entry name" value="CbiN"/>
</dbReference>
<dbReference type="PANTHER" id="PTHR38662:SF1">
    <property type="entry name" value="COBALT TRANSPORT PROTEIN CBIN"/>
    <property type="match status" value="1"/>
</dbReference>
<dbReference type="EMBL" id="JABAGA010000005">
    <property type="protein sequence ID" value="NMF09646.1"/>
    <property type="molecule type" value="Genomic_DNA"/>
</dbReference>
<keyword evidence="8 10" id="KW-0472">Membrane</keyword>
<comment type="caution">
    <text evidence="12">The sequence shown here is derived from an EMBL/GenBank/DDBJ whole genome shotgun (WGS) entry which is preliminary data.</text>
</comment>
<keyword evidence="1 10" id="KW-0171">Cobalt transport</keyword>
<gene>
    <name evidence="10" type="primary">cbiN</name>
    <name evidence="12" type="ORF">HF852_08555</name>
    <name evidence="11" type="ORF">VVR64_03195</name>
</gene>
<evidence type="ECO:0000313" key="13">
    <source>
        <dbReference type="Proteomes" id="UP000589552"/>
    </source>
</evidence>
<evidence type="ECO:0000256" key="7">
    <source>
        <dbReference type="ARBA" id="ARBA00023065"/>
    </source>
</evidence>
<evidence type="ECO:0000256" key="1">
    <source>
        <dbReference type="ARBA" id="ARBA00022426"/>
    </source>
</evidence>
<dbReference type="HAMAP" id="MF_00330">
    <property type="entry name" value="CbiN"/>
    <property type="match status" value="1"/>
</dbReference>
<dbReference type="GO" id="GO:0005886">
    <property type="term" value="C:plasma membrane"/>
    <property type="evidence" value="ECO:0007669"/>
    <property type="project" value="UniProtKB-SubCell"/>
</dbReference>
<feature type="transmembrane region" description="Helical" evidence="10">
    <location>
        <begin position="87"/>
        <end position="106"/>
    </location>
</feature>
<comment type="similarity">
    <text evidence="10">Belongs to the CbiN family.</text>
</comment>
<keyword evidence="5 10" id="KW-0812">Transmembrane</keyword>
<comment type="pathway">
    <text evidence="10">Cofactor biosynthesis; adenosylcobalamin biosynthesis.</text>
</comment>
<reference evidence="12 13" key="1">
    <citation type="submission" date="2020-04" db="EMBL/GenBank/DDBJ databases">
        <authorList>
            <person name="Hitch T.C.A."/>
            <person name="Wylensek D."/>
            <person name="Clavel T."/>
        </authorList>
    </citation>
    <scope>NUCLEOTIDE SEQUENCE [LARGE SCALE GENOMIC DNA]</scope>
    <source>
        <strain evidence="12 13">BL-383-APC-2I</strain>
    </source>
</reference>
<evidence type="ECO:0000256" key="2">
    <source>
        <dbReference type="ARBA" id="ARBA00022448"/>
    </source>
</evidence>
<evidence type="ECO:0000256" key="6">
    <source>
        <dbReference type="ARBA" id="ARBA00022989"/>
    </source>
</evidence>
<evidence type="ECO:0000256" key="4">
    <source>
        <dbReference type="ARBA" id="ARBA00022573"/>
    </source>
</evidence>
<keyword evidence="9 10" id="KW-0170">Cobalt</keyword>
<dbReference type="EMBL" id="JAYWMA010000003">
    <property type="protein sequence ID" value="MEX3528077.1"/>
    <property type="molecule type" value="Genomic_DNA"/>
</dbReference>